<keyword evidence="1" id="KW-0812">Transmembrane</keyword>
<organism evidence="2 3">
    <name type="scientific">Ephemerocybe angulata</name>
    <dbReference type="NCBI Taxonomy" id="980116"/>
    <lineage>
        <taxon>Eukaryota</taxon>
        <taxon>Fungi</taxon>
        <taxon>Dikarya</taxon>
        <taxon>Basidiomycota</taxon>
        <taxon>Agaricomycotina</taxon>
        <taxon>Agaricomycetes</taxon>
        <taxon>Agaricomycetidae</taxon>
        <taxon>Agaricales</taxon>
        <taxon>Agaricineae</taxon>
        <taxon>Psathyrellaceae</taxon>
        <taxon>Ephemerocybe</taxon>
    </lineage>
</organism>
<sequence>MSSVIRRVQSSQPPLSLPLAISSPTKQLRLRLIKYHRIFIIVMQFTIVTLVAFVMAAGAAQALVLPNRLGGVNTFILREETAEVIVANIAAREPEPRTVRCALHGNCKREESDNIDNSVVLEVEESEPVTLDSRAPEPRSTRCLLHGKCY</sequence>
<keyword evidence="1" id="KW-0472">Membrane</keyword>
<dbReference type="OrthoDB" id="10496431at2759"/>
<keyword evidence="3" id="KW-1185">Reference proteome</keyword>
<evidence type="ECO:0000313" key="3">
    <source>
        <dbReference type="Proteomes" id="UP000521943"/>
    </source>
</evidence>
<dbReference type="Proteomes" id="UP000521943">
    <property type="component" value="Unassembled WGS sequence"/>
</dbReference>
<reference evidence="2 3" key="1">
    <citation type="submission" date="2020-07" db="EMBL/GenBank/DDBJ databases">
        <title>Comparative genomics of pyrophilous fungi reveals a link between fire events and developmental genes.</title>
        <authorList>
            <consortium name="DOE Joint Genome Institute"/>
            <person name="Steindorff A.S."/>
            <person name="Carver A."/>
            <person name="Calhoun S."/>
            <person name="Stillman K."/>
            <person name="Liu H."/>
            <person name="Lipzen A."/>
            <person name="Pangilinan J."/>
            <person name="Labutti K."/>
            <person name="Bruns T.D."/>
            <person name="Grigoriev I.V."/>
        </authorList>
    </citation>
    <scope>NUCLEOTIDE SEQUENCE [LARGE SCALE GENOMIC DNA]</scope>
    <source>
        <strain evidence="2 3">CBS 144469</strain>
    </source>
</reference>
<dbReference type="AlphaFoldDB" id="A0A8H6I096"/>
<feature type="transmembrane region" description="Helical" evidence="1">
    <location>
        <begin position="38"/>
        <end position="60"/>
    </location>
</feature>
<evidence type="ECO:0000256" key="1">
    <source>
        <dbReference type="SAM" id="Phobius"/>
    </source>
</evidence>
<keyword evidence="1" id="KW-1133">Transmembrane helix</keyword>
<protein>
    <submittedName>
        <fullName evidence="2">Uncharacterized protein</fullName>
    </submittedName>
</protein>
<dbReference type="EMBL" id="JACGCI010000026">
    <property type="protein sequence ID" value="KAF6756339.1"/>
    <property type="molecule type" value="Genomic_DNA"/>
</dbReference>
<evidence type="ECO:0000313" key="2">
    <source>
        <dbReference type="EMBL" id="KAF6756339.1"/>
    </source>
</evidence>
<accession>A0A8H6I096</accession>
<name>A0A8H6I096_9AGAR</name>
<proteinExistence type="predicted"/>
<gene>
    <name evidence="2" type="ORF">DFP72DRAFT_283856</name>
</gene>
<comment type="caution">
    <text evidence="2">The sequence shown here is derived from an EMBL/GenBank/DDBJ whole genome shotgun (WGS) entry which is preliminary data.</text>
</comment>